<evidence type="ECO:0000313" key="3">
    <source>
        <dbReference type="Proteomes" id="UP001189429"/>
    </source>
</evidence>
<organism evidence="2 3">
    <name type="scientific">Prorocentrum cordatum</name>
    <dbReference type="NCBI Taxonomy" id="2364126"/>
    <lineage>
        <taxon>Eukaryota</taxon>
        <taxon>Sar</taxon>
        <taxon>Alveolata</taxon>
        <taxon>Dinophyceae</taxon>
        <taxon>Prorocentrales</taxon>
        <taxon>Prorocentraceae</taxon>
        <taxon>Prorocentrum</taxon>
    </lineage>
</organism>
<feature type="region of interest" description="Disordered" evidence="1">
    <location>
        <begin position="107"/>
        <end position="140"/>
    </location>
</feature>
<protein>
    <recommendedName>
        <fullName evidence="4">tRNA:m(4)X modification enzyme TRM13</fullName>
    </recommendedName>
</protein>
<feature type="compositionally biased region" description="Pro residues" evidence="1">
    <location>
        <begin position="950"/>
        <end position="961"/>
    </location>
</feature>
<reference evidence="2" key="1">
    <citation type="submission" date="2023-10" db="EMBL/GenBank/DDBJ databases">
        <authorList>
            <person name="Chen Y."/>
            <person name="Shah S."/>
            <person name="Dougan E. K."/>
            <person name="Thang M."/>
            <person name="Chan C."/>
        </authorList>
    </citation>
    <scope>NUCLEOTIDE SEQUENCE [LARGE SCALE GENOMIC DNA]</scope>
</reference>
<dbReference type="InterPro" id="IPR011010">
    <property type="entry name" value="DNA_brk_join_enz"/>
</dbReference>
<evidence type="ECO:0008006" key="4">
    <source>
        <dbReference type="Google" id="ProtNLM"/>
    </source>
</evidence>
<name>A0ABN9U1H2_9DINO</name>
<dbReference type="EMBL" id="CAUYUJ010015327">
    <property type="protein sequence ID" value="CAK0852634.1"/>
    <property type="molecule type" value="Genomic_DNA"/>
</dbReference>
<feature type="region of interest" description="Disordered" evidence="1">
    <location>
        <begin position="914"/>
        <end position="967"/>
    </location>
</feature>
<dbReference type="Proteomes" id="UP001189429">
    <property type="component" value="Unassembled WGS sequence"/>
</dbReference>
<feature type="non-terminal residue" evidence="2">
    <location>
        <position position="1347"/>
    </location>
</feature>
<keyword evidence="3" id="KW-1185">Reference proteome</keyword>
<feature type="compositionally biased region" description="Low complexity" evidence="1">
    <location>
        <begin position="940"/>
        <end position="949"/>
    </location>
</feature>
<gene>
    <name evidence="2" type="ORF">PCOR1329_LOCUS44361</name>
</gene>
<dbReference type="SUPFAM" id="SSF56349">
    <property type="entry name" value="DNA breaking-rejoining enzymes"/>
    <property type="match status" value="1"/>
</dbReference>
<evidence type="ECO:0000256" key="1">
    <source>
        <dbReference type="SAM" id="MobiDB-lite"/>
    </source>
</evidence>
<comment type="caution">
    <text evidence="2">The sequence shown here is derived from an EMBL/GenBank/DDBJ whole genome shotgun (WGS) entry which is preliminary data.</text>
</comment>
<sequence>MGGLAAGGRCDCHCEWAAAPAQGFLQLLQRQLGRCGPEQLHGLACPALPPPPVATLALVGAGLLFAGVVFGSCLAICPRHAGWLAPGRSAAGVGHPRWHEELLGARSGPSRWAGATPSGAVHDEDLTESDGAPRAGPLGGLKAGPANVEVFRFVYLAAQEKRELLEACEDHVRDNEGALDIEADAGQALVADEPRHGFTHGQADDLAGCQPLASGDRGVLTVPGAGPLFAVAAGSLSSGVGEGDLRTLPVRFDRSNRRFREHGDAVAIRDAGWTPTRRHFGWRNLLQVSHSDAGVEEHVYISEVLERACVFDQLNCSELETFEVLSRRYQLSEEPHAPESAILKEKRKGSPALLRPLRVAVGSGMAFGPQPPDDRPRDLLPFPGGRALDELPLGTAGGGLFAAGKRKARRRRGEEAWLRAGLGALSELDGGGRASNEAPATAAQASAVRPLAKVYGGRRPPLTDVDPLGAWKVLQGSGGGYIDSSVADSFDATYQPGRIPLPQSRAGAAPLRDVVPDDLQCMLAEGSGLLRDPAEAQAALHELGPAMALDPVLRLRGFTYGRFLAELLDKGILQKATVVKVCFYQYELPASLRPLFVLPPTWARYLPARWRKRPGLAEGDVERAFQVPVTPICEGPSKLCYSDNLAVVSDKECEAVNGIAHMLTTLEGVGAKAHLDIPDPSSGSLELLGFEYVALEYVLQAGATPSGLELERLIGHLVSMMMLRRDLLSALSAVYQFSRKLGRRRAPTRPSARRELRWAHALLPTIVARSDLQWLPVVTAYDASEWGLGVAESLRGSADVGRAGRLRERARFRGLLATAGGSHREHALHDEEELSRLPDAAALLLGRHARFHEVPRELLLGEGFGCRARGAAMEARRLASALAGQAPAEAPQCATHRQGSRSPEARLQRTFNAEGAAGLDRAEGVGLEARSRLPPRPGRPTRGPGAQRPPRSPPAPSPGPAAEPGIKWPLPRLSRLAQNSARPPTRVQHTRALKELAGRLAVTPLPEWTASARGEHLSDFLSVLFDRGGGPHAGELVMSAQLWALPPLGLTVRSTFPLTHQAAAGWARLRPPQSRPPIPWLVAAGIAGSLFAPSKLLMGPLIALLFVTHCRPGEGLALLGRQVIRPIAGMPWALGQVIIVLHPEDLGTPSKTNAGDSYVALDLPEHQWVGRALRKLRERRAPLQRLLPIAYCELLAEMKRAAVTVACEVLRPTPHGLRHGGASLDKALGLRSSGDIQLRGKWRPPLSVQRYEEHARISKQLERLDPRGLLDLQPREGKVFLEAFAGTGHLCQALRRRGAAAMSIDVRRGPHHDLRAQEVFNVVKGWILSGLARGLWLGTPCSSFSRA</sequence>
<proteinExistence type="predicted"/>
<evidence type="ECO:0000313" key="2">
    <source>
        <dbReference type="EMBL" id="CAK0852634.1"/>
    </source>
</evidence>
<accession>A0ABN9U1H2</accession>